<evidence type="ECO:0008006" key="3">
    <source>
        <dbReference type="Google" id="ProtNLM"/>
    </source>
</evidence>
<accession>G7Y4F8</accession>
<proteinExistence type="predicted"/>
<organism evidence="1 2">
    <name type="scientific">Clonorchis sinensis</name>
    <name type="common">Chinese liver fluke</name>
    <dbReference type="NCBI Taxonomy" id="79923"/>
    <lineage>
        <taxon>Eukaryota</taxon>
        <taxon>Metazoa</taxon>
        <taxon>Spiralia</taxon>
        <taxon>Lophotrochozoa</taxon>
        <taxon>Platyhelminthes</taxon>
        <taxon>Trematoda</taxon>
        <taxon>Digenea</taxon>
        <taxon>Opisthorchiida</taxon>
        <taxon>Opisthorchiata</taxon>
        <taxon>Opisthorchiidae</taxon>
        <taxon>Clonorchis</taxon>
    </lineage>
</organism>
<reference evidence="1" key="1">
    <citation type="journal article" date="2011" name="Genome Biol.">
        <title>The draft genome of the carcinogenic human liver fluke Clonorchis sinensis.</title>
        <authorList>
            <person name="Wang X."/>
            <person name="Chen W."/>
            <person name="Huang Y."/>
            <person name="Sun J."/>
            <person name="Men J."/>
            <person name="Liu H."/>
            <person name="Luo F."/>
            <person name="Guo L."/>
            <person name="Lv X."/>
            <person name="Deng C."/>
            <person name="Zhou C."/>
            <person name="Fan Y."/>
            <person name="Li X."/>
            <person name="Huang L."/>
            <person name="Hu Y."/>
            <person name="Liang C."/>
            <person name="Hu X."/>
            <person name="Xu J."/>
            <person name="Yu X."/>
        </authorList>
    </citation>
    <scope>NUCLEOTIDE SEQUENCE [LARGE SCALE GENOMIC DNA]</scope>
    <source>
        <strain evidence="1">Henan</strain>
    </source>
</reference>
<keyword evidence="2" id="KW-1185">Reference proteome</keyword>
<protein>
    <recommendedName>
        <fullName evidence="3">Retrovirus-related Pol polyprotein from type-1 retrotransposable element R2</fullName>
    </recommendedName>
</protein>
<dbReference type="EMBL" id="DF142857">
    <property type="protein sequence ID" value="GAA47844.1"/>
    <property type="molecule type" value="Genomic_DNA"/>
</dbReference>
<reference key="2">
    <citation type="submission" date="2011-10" db="EMBL/GenBank/DDBJ databases">
        <title>The genome and transcriptome sequence of Clonorchis sinensis provide insights into the carcinogenic liver fluke.</title>
        <authorList>
            <person name="Wang X."/>
            <person name="Huang Y."/>
            <person name="Chen W."/>
            <person name="Liu H."/>
            <person name="Guo L."/>
            <person name="Chen Y."/>
            <person name="Luo F."/>
            <person name="Zhou W."/>
            <person name="Sun J."/>
            <person name="Mao Q."/>
            <person name="Liang P."/>
            <person name="Zhou C."/>
            <person name="Tian Y."/>
            <person name="Men J."/>
            <person name="Lv X."/>
            <person name="Huang L."/>
            <person name="Zhou J."/>
            <person name="Hu Y."/>
            <person name="Li R."/>
            <person name="Zhang F."/>
            <person name="Lei H."/>
            <person name="Li X."/>
            <person name="Hu X."/>
            <person name="Liang C."/>
            <person name="Xu J."/>
            <person name="Wu Z."/>
            <person name="Yu X."/>
        </authorList>
    </citation>
    <scope>NUCLEOTIDE SEQUENCE</scope>
    <source>
        <strain>Henan</strain>
    </source>
</reference>
<dbReference type="Proteomes" id="UP000008909">
    <property type="component" value="Unassembled WGS sequence"/>
</dbReference>
<gene>
    <name evidence="1" type="ORF">CLF_100871</name>
</gene>
<name>G7Y4F8_CLOSI</name>
<dbReference type="AlphaFoldDB" id="G7Y4F8"/>
<evidence type="ECO:0000313" key="1">
    <source>
        <dbReference type="EMBL" id="GAA47844.1"/>
    </source>
</evidence>
<sequence>MVRTRPLPLDFPCLDLGNLAALVPTSGGTAVRHQKDVTAERFFPFMTGRRISRVSVNLIFYLNPNWTVFEKYTHLQINLVLRGTHLETLTRGDSAGFQKIVHRTVWQTETKTTMMGATNQKIEEPYPKSLTIGNKKSGHSAVLSHLMNKRHQISLFKRREADYEKIYYSHASSVVSTVTPVLSSGHRICCTRPSHVPVATIFEISRYMYIRNAILSNLTSSACIAIVPDLLELRDSTSTSFIKPDLIAVRERRATVIDVSIVSDGRGVTVWNEKKQKYGAHQFSLAIISVLRAIGCDVDFLVHRPMIISYRGICFPHSAKAVI</sequence>
<evidence type="ECO:0000313" key="2">
    <source>
        <dbReference type="Proteomes" id="UP000008909"/>
    </source>
</evidence>